<dbReference type="GO" id="GO:0008882">
    <property type="term" value="F:[glutamate-ammonia-ligase] adenylyltransferase activity"/>
    <property type="evidence" value="ECO:0007669"/>
    <property type="project" value="UniProtKB-UniRule"/>
</dbReference>
<dbReference type="EMBL" id="VKAC01000011">
    <property type="protein sequence ID" value="TXR52994.1"/>
    <property type="molecule type" value="Genomic_DNA"/>
</dbReference>
<evidence type="ECO:0000256" key="4">
    <source>
        <dbReference type="ARBA" id="ARBA00022840"/>
    </source>
</evidence>
<feature type="region of interest" description="Adenylyl transferase" evidence="7">
    <location>
        <begin position="513"/>
        <end position="1011"/>
    </location>
</feature>
<dbReference type="PANTHER" id="PTHR30621">
    <property type="entry name" value="GLUTAMINE SYNTHETASE ADENYLYLTRANSFERASE"/>
    <property type="match status" value="1"/>
</dbReference>
<evidence type="ECO:0000256" key="2">
    <source>
        <dbReference type="ARBA" id="ARBA00022695"/>
    </source>
</evidence>
<evidence type="ECO:0000313" key="12">
    <source>
        <dbReference type="Proteomes" id="UP000321234"/>
    </source>
</evidence>
<dbReference type="HAMAP" id="MF_00802">
    <property type="entry name" value="GlnE"/>
    <property type="match status" value="1"/>
</dbReference>
<reference evidence="11 12" key="1">
    <citation type="submission" date="2019-07" db="EMBL/GenBank/DDBJ databases">
        <title>Quadrisphaera sp. strain DD2A genome sequencing and assembly.</title>
        <authorList>
            <person name="Kim I."/>
        </authorList>
    </citation>
    <scope>NUCLEOTIDE SEQUENCE [LARGE SCALE GENOMIC DNA]</scope>
    <source>
        <strain evidence="11 12">DD2A</strain>
    </source>
</reference>
<comment type="catalytic activity">
    <reaction evidence="7">
        <text>[glutamine synthetase]-L-tyrosine + ATP = [glutamine synthetase]-O(4)-(5'-adenylyl)-L-tyrosine + diphosphate</text>
        <dbReference type="Rhea" id="RHEA:18589"/>
        <dbReference type="Rhea" id="RHEA-COMP:10660"/>
        <dbReference type="Rhea" id="RHEA-COMP:10661"/>
        <dbReference type="ChEBI" id="CHEBI:30616"/>
        <dbReference type="ChEBI" id="CHEBI:33019"/>
        <dbReference type="ChEBI" id="CHEBI:46858"/>
        <dbReference type="ChEBI" id="CHEBI:83624"/>
        <dbReference type="EC" id="2.7.7.42"/>
    </reaction>
</comment>
<dbReference type="GO" id="GO:0005829">
    <property type="term" value="C:cytosol"/>
    <property type="evidence" value="ECO:0007669"/>
    <property type="project" value="TreeGrafter"/>
</dbReference>
<keyword evidence="3 7" id="KW-0547">Nucleotide-binding</keyword>
<evidence type="ECO:0000256" key="5">
    <source>
        <dbReference type="ARBA" id="ARBA00022842"/>
    </source>
</evidence>
<evidence type="ECO:0000256" key="6">
    <source>
        <dbReference type="ARBA" id="ARBA00023268"/>
    </source>
</evidence>
<dbReference type="Pfam" id="PF03710">
    <property type="entry name" value="GlnE"/>
    <property type="match status" value="2"/>
</dbReference>
<comment type="function">
    <text evidence="7">Involved in the regulation of glutamine synthetase GlnA, a key enzyme in the process to assimilate ammonia. When cellular nitrogen levels are high, the C-terminal adenylyl transferase (AT) inactivates GlnA by covalent transfer of an adenylyl group from ATP to specific tyrosine residue of GlnA, thus reducing its activity. Conversely, when nitrogen levels are low, the N-terminal adenylyl removase (AR) activates GlnA by removing the adenylyl group by phosphorolysis, increasing its activity. The regulatory region of GlnE binds the signal transduction protein PII (GlnB) which indicates the nitrogen status of the cell.</text>
</comment>
<keyword evidence="4 7" id="KW-0067">ATP-binding</keyword>
<comment type="cofactor">
    <cofactor evidence="7">
        <name>Mg(2+)</name>
        <dbReference type="ChEBI" id="CHEBI:18420"/>
    </cofactor>
</comment>
<dbReference type="NCBIfam" id="NF010707">
    <property type="entry name" value="PRK14109.1"/>
    <property type="match status" value="1"/>
</dbReference>
<keyword evidence="1 7" id="KW-0808">Transferase</keyword>
<dbReference type="GO" id="GO:0000287">
    <property type="term" value="F:magnesium ion binding"/>
    <property type="evidence" value="ECO:0007669"/>
    <property type="project" value="UniProtKB-UniRule"/>
</dbReference>
<feature type="domain" description="Glutamate-ammonia ligase adenylyltransferase repeated" evidence="9">
    <location>
        <begin position="156"/>
        <end position="339"/>
    </location>
</feature>
<evidence type="ECO:0000313" key="11">
    <source>
        <dbReference type="EMBL" id="TXR52994.1"/>
    </source>
</evidence>
<name>A0A5C8Z6S3_9ACTN</name>
<feature type="domain" description="PII-uridylyltransferase/Glutamine-synthetase adenylyltransferase" evidence="10">
    <location>
        <begin position="362"/>
        <end position="501"/>
    </location>
</feature>
<dbReference type="Gene3D" id="3.30.460.10">
    <property type="entry name" value="Beta Polymerase, domain 2"/>
    <property type="match status" value="2"/>
</dbReference>
<dbReference type="CDD" id="cd05401">
    <property type="entry name" value="NT_GlnE_GlnD_like"/>
    <property type="match status" value="1"/>
</dbReference>
<dbReference type="GO" id="GO:0005524">
    <property type="term" value="F:ATP binding"/>
    <property type="evidence" value="ECO:0007669"/>
    <property type="project" value="UniProtKB-UniRule"/>
</dbReference>
<comment type="caution">
    <text evidence="11">The sequence shown here is derived from an EMBL/GenBank/DDBJ whole genome shotgun (WGS) entry which is preliminary data.</text>
</comment>
<feature type="region of interest" description="Disordered" evidence="8">
    <location>
        <begin position="102"/>
        <end position="125"/>
    </location>
</feature>
<dbReference type="InterPro" id="IPR013546">
    <property type="entry name" value="PII_UdlTrfase/GS_AdlTrfase"/>
</dbReference>
<organism evidence="11 12">
    <name type="scientific">Quadrisphaera setariae</name>
    <dbReference type="NCBI Taxonomy" id="2593304"/>
    <lineage>
        <taxon>Bacteria</taxon>
        <taxon>Bacillati</taxon>
        <taxon>Actinomycetota</taxon>
        <taxon>Actinomycetes</taxon>
        <taxon>Kineosporiales</taxon>
        <taxon>Kineosporiaceae</taxon>
        <taxon>Quadrisphaera</taxon>
    </lineage>
</organism>
<dbReference type="InterPro" id="IPR043519">
    <property type="entry name" value="NT_sf"/>
</dbReference>
<protein>
    <recommendedName>
        <fullName evidence="7">Bifunctional glutamine synthetase adenylyltransferase/adenylyl-removing enzyme</fullName>
    </recommendedName>
    <alternativeName>
        <fullName evidence="7">ATP:glutamine synthetase adenylyltransferase</fullName>
    </alternativeName>
    <alternativeName>
        <fullName evidence="7">ATase</fullName>
    </alternativeName>
    <domain>
        <recommendedName>
            <fullName evidence="7">Glutamine synthetase adenylyl-L-tyrosine phosphorylase</fullName>
            <ecNumber evidence="7">2.7.7.89</ecNumber>
        </recommendedName>
        <alternativeName>
            <fullName evidence="7">Adenylyl removase</fullName>
            <shortName evidence="7">AR</shortName>
            <shortName evidence="7">AT-N</shortName>
        </alternativeName>
    </domain>
    <domain>
        <recommendedName>
            <fullName evidence="7">Glutamine synthetase adenylyl transferase</fullName>
            <ecNumber evidence="7">2.7.7.42</ecNumber>
        </recommendedName>
        <alternativeName>
            <fullName evidence="7">Adenylyl transferase</fullName>
            <shortName evidence="7">AT</shortName>
            <shortName evidence="7">AT-C</shortName>
        </alternativeName>
    </domain>
</protein>
<dbReference type="Proteomes" id="UP000321234">
    <property type="component" value="Unassembled WGS sequence"/>
</dbReference>
<dbReference type="SUPFAM" id="SSF81593">
    <property type="entry name" value="Nucleotidyltransferase substrate binding subunit/domain"/>
    <property type="match status" value="2"/>
</dbReference>
<dbReference type="GO" id="GO:0000820">
    <property type="term" value="P:regulation of glutamine family amino acid metabolic process"/>
    <property type="evidence" value="ECO:0007669"/>
    <property type="project" value="UniProtKB-UniRule"/>
</dbReference>
<feature type="domain" description="PII-uridylyltransferase/Glutamine-synthetase adenylyltransferase" evidence="10">
    <location>
        <begin position="884"/>
        <end position="1009"/>
    </location>
</feature>
<dbReference type="Pfam" id="PF08335">
    <property type="entry name" value="GlnD_UR_UTase"/>
    <property type="match status" value="2"/>
</dbReference>
<dbReference type="EC" id="2.7.7.89" evidence="7"/>
<dbReference type="OrthoDB" id="9759366at2"/>
<evidence type="ECO:0000256" key="1">
    <source>
        <dbReference type="ARBA" id="ARBA00022679"/>
    </source>
</evidence>
<comment type="catalytic activity">
    <reaction evidence="7">
        <text>[glutamine synthetase]-O(4)-(5'-adenylyl)-L-tyrosine + phosphate = [glutamine synthetase]-L-tyrosine + ADP</text>
        <dbReference type="Rhea" id="RHEA:43716"/>
        <dbReference type="Rhea" id="RHEA-COMP:10660"/>
        <dbReference type="Rhea" id="RHEA-COMP:10661"/>
        <dbReference type="ChEBI" id="CHEBI:43474"/>
        <dbReference type="ChEBI" id="CHEBI:46858"/>
        <dbReference type="ChEBI" id="CHEBI:83624"/>
        <dbReference type="ChEBI" id="CHEBI:456216"/>
        <dbReference type="EC" id="2.7.7.89"/>
    </reaction>
</comment>
<dbReference type="InterPro" id="IPR005190">
    <property type="entry name" value="GlnE_rpt_dom"/>
</dbReference>
<sequence>MLRTGFTGGRSAVKLLSDRSLEPLARRAGGLEGVVAALGATADPDRGLLVLVRLLERTDDPALLDVLAQPSPVRDRLLAVLGGSVALGEQLVRHPQQWRAVTDDPLRPPVDEGVDGVGDDDDTDRGGDRAAVRALLLRAVGADPADAAPVAAVSGDAGRDALRVAYRERLLAIAGADLASPDPLAAVDAVTRSLSDLADAALETALALARAGVEGHEACRIAVIAMGKCGARELNYVSDVDVVYVVAPSLDADGADEETATAVGTRLATELALACSATTAEGVLWPVDPNLRPEGRDGPLVRTLESHLQYYRRWAKTWEFQALLKARPAAGDPDLGAAYAAATADLVWRAADRPDLVPGAQAMRRRVEDHVPPKERERQLKLGRGGLRDVEFSLQLLQLVHGRTDPALRTANTLDALQRLAAYGYVGRHDAAELDHDYRFLRVLEHRLQLKAVQRTHLLPTSEADLRRLGRAAGVPGGVEGLQRELAVVRRRVRRLHEALFYRPLLAAVAALKPDEVRLSPAAAQARLGALGYRDPAGALRHIAALSSGVSRRAAIQRQLLPVMLGWFADGAGPDEGLLSFRRISEKLGGSHWYLKMLRDEGAAAQRVAVATSSSRLVADGLERDGEAVRWLGDDAELAPRTRSALRAEVGRASARHDDLADAAGVVRRLRGREVLRTALADVLGLLEGPAVREALSTATGAVLDAALEVAWRAPAVVAAGGGERVTRFAVVGMGRLGGAEMGYGSDADVVFVHDPLPGVRGADAQDQALALAAEVTRILTAPGPEPALEVDARLRPEGRNGPLARSLGSCREYYRRWSEPWEAQALLRAVPTAGDLDVGRAFCSLVDPLRHPDGGADEAVLREVRRVKARVEGERLPRGIDPRRHLKLGPGGLADVEWTAQLLQLRHSGDLPALRTPSTTGALRAAAEAGLVAERDVEVLVEAWEFASRLRDALVLHSGRPTDVLPREARDLDAAARLLGYPAGSATTVEDDLRRSSRRARAVVERVFYG</sequence>
<evidence type="ECO:0000259" key="10">
    <source>
        <dbReference type="Pfam" id="PF08335"/>
    </source>
</evidence>
<keyword evidence="12" id="KW-1185">Reference proteome</keyword>
<keyword evidence="5 7" id="KW-0460">Magnesium</keyword>
<comment type="similarity">
    <text evidence="7">Belongs to the GlnE family.</text>
</comment>
<dbReference type="PANTHER" id="PTHR30621:SF0">
    <property type="entry name" value="BIFUNCTIONAL GLUTAMINE SYNTHETASE ADENYLYLTRANSFERASE_ADENYLYL-REMOVING ENZYME"/>
    <property type="match status" value="1"/>
</dbReference>
<keyword evidence="6 7" id="KW-0511">Multifunctional enzyme</keyword>
<evidence type="ECO:0000256" key="8">
    <source>
        <dbReference type="SAM" id="MobiDB-lite"/>
    </source>
</evidence>
<dbReference type="EC" id="2.7.7.42" evidence="7"/>
<proteinExistence type="inferred from homology"/>
<dbReference type="Gene3D" id="1.20.120.330">
    <property type="entry name" value="Nucleotidyltransferases domain 2"/>
    <property type="match status" value="2"/>
</dbReference>
<dbReference type="InterPro" id="IPR023057">
    <property type="entry name" value="GlnE"/>
</dbReference>
<keyword evidence="2 7" id="KW-0548">Nucleotidyltransferase</keyword>
<dbReference type="GO" id="GO:0047388">
    <property type="term" value="F:[glutamine synthetase]-adenylyl-L-tyrosine phosphorylase activity"/>
    <property type="evidence" value="ECO:0007669"/>
    <property type="project" value="UniProtKB-EC"/>
</dbReference>
<dbReference type="AlphaFoldDB" id="A0A5C8Z6S3"/>
<accession>A0A5C8Z6S3</accession>
<evidence type="ECO:0000256" key="7">
    <source>
        <dbReference type="HAMAP-Rule" id="MF_00802"/>
    </source>
</evidence>
<feature type="compositionally biased region" description="Acidic residues" evidence="8">
    <location>
        <begin position="112"/>
        <end position="123"/>
    </location>
</feature>
<feature type="domain" description="Glutamate-ammonia ligase adenylyltransferase repeated" evidence="9">
    <location>
        <begin position="607"/>
        <end position="843"/>
    </location>
</feature>
<dbReference type="SUPFAM" id="SSF81301">
    <property type="entry name" value="Nucleotidyltransferase"/>
    <property type="match status" value="2"/>
</dbReference>
<feature type="region of interest" description="Adenylyl removase" evidence="7">
    <location>
        <begin position="1"/>
        <end position="505"/>
    </location>
</feature>
<gene>
    <name evidence="7" type="primary">glnE</name>
    <name evidence="11" type="ORF">FMM08_17775</name>
</gene>
<evidence type="ECO:0000256" key="3">
    <source>
        <dbReference type="ARBA" id="ARBA00022741"/>
    </source>
</evidence>
<evidence type="ECO:0000259" key="9">
    <source>
        <dbReference type="Pfam" id="PF03710"/>
    </source>
</evidence>